<organism evidence="1 2">
    <name type="scientific">Candidatus Accumulibacter vicinus</name>
    <dbReference type="NCBI Taxonomy" id="2954382"/>
    <lineage>
        <taxon>Bacteria</taxon>
        <taxon>Pseudomonadati</taxon>
        <taxon>Pseudomonadota</taxon>
        <taxon>Betaproteobacteria</taxon>
        <taxon>Candidatus Accumulibacter</taxon>
    </lineage>
</organism>
<accession>A0A084XW66</accession>
<comment type="caution">
    <text evidence="1">The sequence shown here is derived from an EMBL/GenBank/DDBJ whole genome shotgun (WGS) entry which is preliminary data.</text>
</comment>
<sequence>MIDESKLAKLKAPESRALSLEDQLKAMPEQQLQQLLRLVESLLPQPGPRAVKELNLESELMEQYEKTKRLMDTCLLDTEVAVNQKAQVANTLVATLGQLVKLQDDLRLQQTLNLMESTLIDVIKSQPDPFKEEFFLEYELKARKAGLME</sequence>
<dbReference type="AlphaFoldDB" id="A0A084XW66"/>
<dbReference type="EMBL" id="JDSS02000038">
    <property type="protein sequence ID" value="KFB66710.1"/>
    <property type="molecule type" value="Genomic_DNA"/>
</dbReference>
<evidence type="ECO:0000313" key="2">
    <source>
        <dbReference type="Proteomes" id="UP000019812"/>
    </source>
</evidence>
<name>A0A084XW66_9PROT</name>
<dbReference type="Proteomes" id="UP000019812">
    <property type="component" value="Unassembled WGS sequence"/>
</dbReference>
<evidence type="ECO:0000313" key="1">
    <source>
        <dbReference type="EMBL" id="KFB66710.1"/>
    </source>
</evidence>
<reference evidence="1 2" key="1">
    <citation type="submission" date="2014-07" db="EMBL/GenBank/DDBJ databases">
        <title>Expanding our view of genomic diversity in Candidatus Accumulibacter clades.</title>
        <authorList>
            <person name="Skennerton C.T."/>
            <person name="Barr J.J."/>
            <person name="Slater F.R."/>
            <person name="Bond P.L."/>
            <person name="Tyson G.W."/>
        </authorList>
    </citation>
    <scope>NUCLEOTIDE SEQUENCE [LARGE SCALE GENOMIC DNA]</scope>
    <source>
        <strain evidence="2">SK-01</strain>
    </source>
</reference>
<proteinExistence type="predicted"/>
<protein>
    <submittedName>
        <fullName evidence="1">Uncharacterized protein</fullName>
    </submittedName>
</protein>
<gene>
    <name evidence="1" type="ORF">CAPSK01_003974</name>
</gene>
<dbReference type="STRING" id="1457154.CAPSK01_003974"/>
<dbReference type="RefSeq" id="WP_034929604.1">
    <property type="nucleotide sequence ID" value="NZ_JDSS02000038.1"/>
</dbReference>